<dbReference type="PANTHER" id="PTHR45615">
    <property type="entry name" value="MYOSIN HEAVY CHAIN, NON-MUSCLE"/>
    <property type="match status" value="1"/>
</dbReference>
<evidence type="ECO:0000256" key="1">
    <source>
        <dbReference type="SAM" id="Coils"/>
    </source>
</evidence>
<evidence type="ECO:0000313" key="5">
    <source>
        <dbReference type="Proteomes" id="UP001220940"/>
    </source>
</evidence>
<keyword evidence="5" id="KW-1185">Reference proteome</keyword>
<evidence type="ECO:0000313" key="4">
    <source>
        <dbReference type="EMBL" id="MDC4181698.1"/>
    </source>
</evidence>
<feature type="region of interest" description="Disordered" evidence="2">
    <location>
        <begin position="1770"/>
        <end position="1814"/>
    </location>
</feature>
<feature type="domain" description="Enriched in aromatic and glycine residues box" evidence="3">
    <location>
        <begin position="1649"/>
        <end position="1681"/>
    </location>
</feature>
<comment type="caution">
    <text evidence="4">The sequence shown here is derived from an EMBL/GenBank/DDBJ whole genome shotgun (WGS) entry which is preliminary data.</text>
</comment>
<gene>
    <name evidence="4" type="ORF">LNO68_00635</name>
</gene>
<feature type="domain" description="Enriched in aromatic and glycine residues box" evidence="3">
    <location>
        <begin position="663"/>
        <end position="697"/>
    </location>
</feature>
<name>A0ABT5GA60_9MOLU</name>
<dbReference type="InterPro" id="IPR022466">
    <property type="entry name" value="EAGR_box"/>
</dbReference>
<feature type="compositionally biased region" description="Acidic residues" evidence="2">
    <location>
        <begin position="1797"/>
        <end position="1814"/>
    </location>
</feature>
<dbReference type="EMBL" id="JAJHZM010000001">
    <property type="protein sequence ID" value="MDC4181698.1"/>
    <property type="molecule type" value="Genomic_DNA"/>
</dbReference>
<dbReference type="InterPro" id="IPR038145">
    <property type="entry name" value="EAGR_sf"/>
</dbReference>
<feature type="domain" description="Enriched in aromatic and glycine residues box" evidence="3">
    <location>
        <begin position="755"/>
        <end position="786"/>
    </location>
</feature>
<protein>
    <submittedName>
        <fullName evidence="4">EAGR box-containing protein</fullName>
    </submittedName>
</protein>
<feature type="compositionally biased region" description="Polar residues" evidence="2">
    <location>
        <begin position="9"/>
        <end position="24"/>
    </location>
</feature>
<feature type="compositionally biased region" description="Acidic residues" evidence="2">
    <location>
        <begin position="1693"/>
        <end position="1712"/>
    </location>
</feature>
<proteinExistence type="predicted"/>
<evidence type="ECO:0000256" key="2">
    <source>
        <dbReference type="SAM" id="MobiDB-lite"/>
    </source>
</evidence>
<dbReference type="Gene3D" id="3.30.70.3600">
    <property type="match status" value="7"/>
</dbReference>
<evidence type="ECO:0000259" key="3">
    <source>
        <dbReference type="Pfam" id="PF16713"/>
    </source>
</evidence>
<reference evidence="4" key="1">
    <citation type="submission" date="2021-11" db="EMBL/GenBank/DDBJ databases">
        <title>Description of Mycoplasma bradburyaesp. nov.from sea birds: a tribute to a great mycoplasmologist.</title>
        <authorList>
            <person name="Ramirez A.S."/>
            <person name="Poveda C."/>
            <person name="Suarez-Perez A."/>
            <person name="Rosales R.S."/>
            <person name="Dijkman R."/>
            <person name="Feberwee A."/>
            <person name="Spergser J."/>
            <person name="Szostak M.P."/>
            <person name="Ressel L."/>
            <person name="Calabuig P."/>
            <person name="Catania S."/>
            <person name="Gobbo F."/>
            <person name="Timofte D."/>
            <person name="Poveda J.B."/>
        </authorList>
    </citation>
    <scope>NUCLEOTIDE SEQUENCE [LARGE SCALE GENOMIC DNA]</scope>
    <source>
        <strain evidence="4">T158</strain>
    </source>
</reference>
<feature type="compositionally biased region" description="Acidic residues" evidence="2">
    <location>
        <begin position="1775"/>
        <end position="1787"/>
    </location>
</feature>
<dbReference type="Pfam" id="PF16713">
    <property type="entry name" value="EAGR_box"/>
    <property type="match status" value="7"/>
</dbReference>
<feature type="compositionally biased region" description="Low complexity" evidence="2">
    <location>
        <begin position="250"/>
        <end position="274"/>
    </location>
</feature>
<dbReference type="RefSeq" id="WP_272416682.1">
    <property type="nucleotide sequence ID" value="NZ_JAJHZM010000001.1"/>
</dbReference>
<feature type="domain" description="Enriched in aromatic and glycine residues box" evidence="3">
    <location>
        <begin position="1018"/>
        <end position="1051"/>
    </location>
</feature>
<sequence>MAEKKKADQTSVNAKSDIQNNEPASISLDGGSNKKKVSKKGLESLSYSDYYKKYLESKKEDFELLAKKASTDTIKDNKEIKEEIKAEAFYADSALDYTKELKNENYSDHFKKMENIDQNKVVFSNEMKYDSKKEQEGEFVVRNQYHPSFNDVIPSSNSYDDLPSFNDLNAGPSYSNQNKQIDRQNNNFNGFERPNAFDRQNQFDRLNQPIPSRMYIPRGYIRPINPFSRSQFNPYFNPYPVPPYYYQPHPGFSPYNQNPYNQFNNQQNPFSTNPSKNSNKQEQGSYTQQLMDFDPFASTAELAVVNNDYNPLTNQLPAHSSNNQNELVVANKKQPELSHIISSFNKRMKEQLRIVAKQNEMIERLQTKVIELTEEKVTALIEQSKISTEDFAPTTQHNFEAVVTDTIEQEEPVEKTVEVIGEILPEVSQPAPIKVEQPVEQPQSDIVVDLSEIEVDDPVVTNIWAVEPDDLIDTEKLDEELAAFEEFDSASVEDELDLSLLEDEIIDSIQPQIKYEATAINEPVQSEYVKHEELVQDNGLLDLDLSDDDQTPESEEIYTPNELLDLGKELDKEQSDGIKNSIVPTNVIDEMFGDQQKSDPSRRFWEGYVGNSDYGFYNNKTWNWKGKFSKLQKWIPFTHDDEVPFYGTKHVILSAIKSSERKKFWKELIGDPVYGHFEGSSKVWIWHGVFDQELNWIPDPTHEFKTEEEVLSQKQKQSFPKKKEPAKKPSAPKVLKTTEITPESDLHKILLDDPRYKKHIGNEEYGYYDNDGVWIWTGSFDDEGNFKPDKVELDILSDATQSESNFSSLFESWKKNNQNNLEYEIESRKFKTSKTNVVYVDEQEQPEDDLEILLDQDQEESFDNEDLVILEDELETKPTKNELIRSSIYNKPKDEDLGILTWDRSKIHNDRIIDASVLEESSSLKAPFWLEFVGDDNYGHYNTKGDWVFDGYFDDEYEFVSTRRNQQVEQTEINSVSKTSILEEHGDLDEYFKPANKEEFLTYTPKPRKIEETKKDEPFFNKFIGDSRYGFYNDNNVWIWNGYFTDEGEFISDSAPKVNKILEEVAKLAFEKEQEEKQQLLREEAQKEYAAREEALLKNLEAKQQQLKEQLAQEYEAKEQALRELEARQQLLKEQTEKEYAAREEALLKDLEARQQLLKEQTAKEYAAREEEALKELLAKQAQLKEQLDQEYEAKQKALKELEAKQQALKEQAIKDQEAREEALRLREQALNERVLKVKEQALRVKEESLRQQEARELAARELAAREKELAEKIKKANELKDSTKFIKPNKDNYKSIHQFVGTLSDISAVKKEVQPVQEVQQVVEDQVIQEVTPIVVDLNKVELPTSQFDSQSVLVQPQEQEVKQDIFAKKELDLTNVQFRLADESSTQEVLNIDVSKVELPEVQYKLQPTKVEVVQPAIQPTIFNEELASEVINVQVSEIQQPTFTNAQPVVQSYEWQTTQESNVQQPTIATQESLEAEEVKVSPIVADQLLSVGISSFTPKIQPEPIQEAVTITPVVTQPVDDYIAQPVIEEKTVEQITEEVIVQEQPVVEESVQEQAVAETVAEEVVVEQPIQKEVQTQPETVVEEIQPEEPAVEEVVEEVTDQTQPEVSTTDEYVLPVEQAEVEESVAEEIPSEETDAQEESAQFWEKFVGDENYGHYNEEQEWVWAGYFDENQQFIKEEAQAEEVISEEAAVEETPAEETVEDEVVAEESSAQEETQAEETVEEQTEVEEGEFWEKFVGDENYGHYNEEQEWVWAGYFDENQQFIKEETEQSETEVTEESTSEENPVKEEVAVEETTTEEETPAEEASE</sequence>
<feature type="coiled-coil region" evidence="1">
    <location>
        <begin position="1058"/>
        <end position="1283"/>
    </location>
</feature>
<feature type="region of interest" description="Disordered" evidence="2">
    <location>
        <begin position="1693"/>
        <end position="1735"/>
    </location>
</feature>
<feature type="domain" description="Enriched in aromatic and glycine residues box" evidence="3">
    <location>
        <begin position="927"/>
        <end position="960"/>
    </location>
</feature>
<feature type="region of interest" description="Disordered" evidence="2">
    <location>
        <begin position="712"/>
        <end position="732"/>
    </location>
</feature>
<organism evidence="4 5">
    <name type="scientific">Mycoplasma bradburyae</name>
    <dbReference type="NCBI Taxonomy" id="2963128"/>
    <lineage>
        <taxon>Bacteria</taxon>
        <taxon>Bacillati</taxon>
        <taxon>Mycoplasmatota</taxon>
        <taxon>Mollicutes</taxon>
        <taxon>Mycoplasmataceae</taxon>
        <taxon>Mycoplasma</taxon>
    </lineage>
</organism>
<feature type="domain" description="Enriched in aromatic and glycine residues box" evidence="3">
    <location>
        <begin position="603"/>
        <end position="635"/>
    </location>
</feature>
<feature type="coiled-coil region" evidence="1">
    <location>
        <begin position="348"/>
        <end position="382"/>
    </location>
</feature>
<dbReference type="NCBIfam" id="TIGR03834">
    <property type="entry name" value="EAGR_box"/>
    <property type="match status" value="6"/>
</dbReference>
<feature type="domain" description="Enriched in aromatic and glycine residues box" evidence="3">
    <location>
        <begin position="1737"/>
        <end position="1770"/>
    </location>
</feature>
<dbReference type="Proteomes" id="UP001220940">
    <property type="component" value="Unassembled WGS sequence"/>
</dbReference>
<dbReference type="PANTHER" id="PTHR45615:SF63">
    <property type="entry name" value="CHROMOSOME UNDETERMINED SCAFFOLD_10, WHOLE GENOME SHOTGUN SEQUENCE"/>
    <property type="match status" value="1"/>
</dbReference>
<feature type="compositionally biased region" description="Polar residues" evidence="2">
    <location>
        <begin position="275"/>
        <end position="285"/>
    </location>
</feature>
<keyword evidence="1" id="KW-0175">Coiled coil</keyword>
<feature type="compositionally biased region" description="Acidic residues" evidence="2">
    <location>
        <begin position="1721"/>
        <end position="1735"/>
    </location>
</feature>
<feature type="region of interest" description="Disordered" evidence="2">
    <location>
        <begin position="250"/>
        <end position="285"/>
    </location>
</feature>
<feature type="region of interest" description="Disordered" evidence="2">
    <location>
        <begin position="1"/>
        <end position="38"/>
    </location>
</feature>
<accession>A0ABT5GA60</accession>
<feature type="non-terminal residue" evidence="4">
    <location>
        <position position="1814"/>
    </location>
</feature>